<dbReference type="KEGG" id="iag:Igag_0584"/>
<sequence length="69" mass="7832">MSMPLIQITMWSGLSDEAKKKIVEGITKVFEDLGIPREAIEIIIYEVPKENWAIGGVRHSEKLRDVKPP</sequence>
<keyword evidence="2" id="KW-0413">Isomerase</keyword>
<dbReference type="STRING" id="583356.Igag_0584"/>
<organism evidence="4 5">
    <name type="scientific">Ignisphaera aggregans (strain DSM 17230 / JCM 13409 / AQ1.S1)</name>
    <dbReference type="NCBI Taxonomy" id="583356"/>
    <lineage>
        <taxon>Archaea</taxon>
        <taxon>Thermoproteota</taxon>
        <taxon>Thermoprotei</taxon>
        <taxon>Desulfurococcales</taxon>
        <taxon>Desulfurococcaceae</taxon>
        <taxon>Ignisphaera</taxon>
    </lineage>
</organism>
<gene>
    <name evidence="4" type="ordered locus">Igag_0584</name>
</gene>
<evidence type="ECO:0000256" key="2">
    <source>
        <dbReference type="ARBA" id="ARBA00023235"/>
    </source>
</evidence>
<dbReference type="Pfam" id="PF01361">
    <property type="entry name" value="Tautomerase"/>
    <property type="match status" value="1"/>
</dbReference>
<protein>
    <submittedName>
        <fullName evidence="4">4-oxalocrotonate tautomerase</fullName>
    </submittedName>
</protein>
<dbReference type="Proteomes" id="UP000001304">
    <property type="component" value="Chromosome"/>
</dbReference>
<keyword evidence="5" id="KW-1185">Reference proteome</keyword>
<dbReference type="EMBL" id="CP002098">
    <property type="protein sequence ID" value="ADM27418.1"/>
    <property type="molecule type" value="Genomic_DNA"/>
</dbReference>
<dbReference type="SUPFAM" id="SSF55331">
    <property type="entry name" value="Tautomerase/MIF"/>
    <property type="match status" value="1"/>
</dbReference>
<evidence type="ECO:0000259" key="3">
    <source>
        <dbReference type="Pfam" id="PF01361"/>
    </source>
</evidence>
<evidence type="ECO:0000313" key="5">
    <source>
        <dbReference type="Proteomes" id="UP000001304"/>
    </source>
</evidence>
<accession>E0SSE6</accession>
<feature type="domain" description="4-oxalocrotonate tautomerase-like" evidence="3">
    <location>
        <begin position="4"/>
        <end position="59"/>
    </location>
</feature>
<dbReference type="BioCyc" id="IAGG583356:GHAH-584-MONOMER"/>
<dbReference type="Gene3D" id="3.30.429.10">
    <property type="entry name" value="Macrophage Migration Inhibitory Factor"/>
    <property type="match status" value="1"/>
</dbReference>
<evidence type="ECO:0000256" key="1">
    <source>
        <dbReference type="ARBA" id="ARBA00006723"/>
    </source>
</evidence>
<dbReference type="GO" id="GO:0016853">
    <property type="term" value="F:isomerase activity"/>
    <property type="evidence" value="ECO:0007669"/>
    <property type="project" value="UniProtKB-KW"/>
</dbReference>
<dbReference type="PANTHER" id="PTHR35530:SF2">
    <property type="entry name" value="BSL4019 PROTEIN"/>
    <property type="match status" value="1"/>
</dbReference>
<dbReference type="HOGENOM" id="CLU_148073_5_2_2"/>
<dbReference type="InterPro" id="IPR004370">
    <property type="entry name" value="4-OT-like_dom"/>
</dbReference>
<comment type="similarity">
    <text evidence="1">Belongs to the 4-oxalocrotonate tautomerase family.</text>
</comment>
<name>E0SSE6_IGNAA</name>
<dbReference type="PANTHER" id="PTHR35530">
    <property type="entry name" value="TAUTOMERASE-RELATED"/>
    <property type="match status" value="1"/>
</dbReference>
<reference evidence="4 5" key="1">
    <citation type="journal article" date="2010" name="Stand. Genomic Sci.">
        <title>Complete genome sequence of Ignisphaera aggregans type strain (AQ1.S1).</title>
        <authorList>
            <person name="Goker M."/>
            <person name="Held B."/>
            <person name="Lapidus A."/>
            <person name="Nolan M."/>
            <person name="Spring S."/>
            <person name="Yasawong M."/>
            <person name="Lucas S."/>
            <person name="Glavina Del Rio T."/>
            <person name="Tice H."/>
            <person name="Cheng J.F."/>
            <person name="Goodwin L."/>
            <person name="Tapia R."/>
            <person name="Pitluck S."/>
            <person name="Liolios K."/>
            <person name="Ivanova N."/>
            <person name="Mavromatis K."/>
            <person name="Mikhailova N."/>
            <person name="Pati A."/>
            <person name="Chen A."/>
            <person name="Palaniappan K."/>
            <person name="Brambilla E."/>
            <person name="Land M."/>
            <person name="Hauser L."/>
            <person name="Chang Y.J."/>
            <person name="Jeffries C.D."/>
            <person name="Brettin T."/>
            <person name="Detter J.C."/>
            <person name="Han C."/>
            <person name="Rohde M."/>
            <person name="Sikorski J."/>
            <person name="Woyke T."/>
            <person name="Bristow J."/>
            <person name="Eisen J.A."/>
            <person name="Markowitz V."/>
            <person name="Hugenholtz P."/>
            <person name="Kyrpides N.C."/>
            <person name="Klenk H.P."/>
        </authorList>
    </citation>
    <scope>NUCLEOTIDE SEQUENCE [LARGE SCALE GENOMIC DNA]</scope>
    <source>
        <strain evidence="5">DSM 17230 / JCM 13409 / AQ1.S1</strain>
    </source>
</reference>
<evidence type="ECO:0000313" key="4">
    <source>
        <dbReference type="EMBL" id="ADM27418.1"/>
    </source>
</evidence>
<proteinExistence type="inferred from homology"/>
<dbReference type="AlphaFoldDB" id="E0SSE6"/>
<dbReference type="InterPro" id="IPR014347">
    <property type="entry name" value="Tautomerase/MIF_sf"/>
</dbReference>